<evidence type="ECO:0000256" key="5">
    <source>
        <dbReference type="ARBA" id="ARBA00022989"/>
    </source>
</evidence>
<reference evidence="11 12" key="1">
    <citation type="submission" date="2022-05" db="EMBL/GenBank/DDBJ databases">
        <authorList>
            <consortium name="Genoscope - CEA"/>
            <person name="William W."/>
        </authorList>
    </citation>
    <scope>NUCLEOTIDE SEQUENCE [LARGE SCALE GENOMIC DNA]</scope>
</reference>
<dbReference type="PANTHER" id="PTHR13605">
    <property type="entry name" value="ER MEMBRANE PROTEIN COMPLEX SUBUNIT 7"/>
    <property type="match status" value="1"/>
</dbReference>
<comment type="similarity">
    <text evidence="2">Belongs to the EMC7 family.</text>
</comment>
<feature type="chain" id="PRO_5043841007" description="ER membrane protein complex subunit 7 beta-sandwich domain-containing protein" evidence="9">
    <location>
        <begin position="25"/>
        <end position="235"/>
    </location>
</feature>
<keyword evidence="12" id="KW-1185">Reference proteome</keyword>
<dbReference type="AlphaFoldDB" id="A0AAU9W7H4"/>
<dbReference type="SUPFAM" id="SSF49452">
    <property type="entry name" value="Starch-binding domain-like"/>
    <property type="match status" value="1"/>
</dbReference>
<proteinExistence type="inferred from homology"/>
<evidence type="ECO:0000256" key="2">
    <source>
        <dbReference type="ARBA" id="ARBA00008880"/>
    </source>
</evidence>
<dbReference type="GO" id="GO:0072546">
    <property type="term" value="C:EMC complex"/>
    <property type="evidence" value="ECO:0007669"/>
    <property type="project" value="TreeGrafter"/>
</dbReference>
<dbReference type="EMBL" id="CALNXJ010000008">
    <property type="protein sequence ID" value="CAH3045425.1"/>
    <property type="molecule type" value="Genomic_DNA"/>
</dbReference>
<evidence type="ECO:0000313" key="11">
    <source>
        <dbReference type="EMBL" id="CAH3045425.1"/>
    </source>
</evidence>
<name>A0AAU9W7H4_9CNID</name>
<dbReference type="PANTHER" id="PTHR13605:SF4">
    <property type="entry name" value="ER MEMBRANE PROTEIN COMPLEX SUBUNIT 7"/>
    <property type="match status" value="1"/>
</dbReference>
<evidence type="ECO:0000256" key="4">
    <source>
        <dbReference type="ARBA" id="ARBA00022729"/>
    </source>
</evidence>
<evidence type="ECO:0000256" key="8">
    <source>
        <dbReference type="SAM" id="Phobius"/>
    </source>
</evidence>
<feature type="transmembrane region" description="Helical" evidence="8">
    <location>
        <begin position="153"/>
        <end position="175"/>
    </location>
</feature>
<accession>A0AAU9W7H4</accession>
<organism evidence="11 12">
    <name type="scientific">Pocillopora meandrina</name>
    <dbReference type="NCBI Taxonomy" id="46732"/>
    <lineage>
        <taxon>Eukaryota</taxon>
        <taxon>Metazoa</taxon>
        <taxon>Cnidaria</taxon>
        <taxon>Anthozoa</taxon>
        <taxon>Hexacorallia</taxon>
        <taxon>Scleractinia</taxon>
        <taxon>Astrocoeniina</taxon>
        <taxon>Pocilloporidae</taxon>
        <taxon>Pocillopora</taxon>
    </lineage>
</organism>
<protein>
    <recommendedName>
        <fullName evidence="10">ER membrane protein complex subunit 7 beta-sandwich domain-containing protein</fullName>
    </recommendedName>
</protein>
<sequence length="235" mass="26539">MELTELYIYLVLMILNILPNVRQADGNSDESLERYKIDGKVTIQGFKPADWISQTRILVDGGSYIGFLKTDGSFTVNDVPAGSYVVEVLSPNNLFEPVRVDISGRAKGKIRARKVNFLQNSAVVTVPYPLKFKVKEPAPFFEKREQWKVTDMLFNPMVLMMVLPLLLLLVLPKLINSQDPETQKEMQSSMNMFNQSKDLPDISDWFAKNFSSGSKKKTTSKVGQKKAGVGSVRRR</sequence>
<evidence type="ECO:0000256" key="6">
    <source>
        <dbReference type="ARBA" id="ARBA00023136"/>
    </source>
</evidence>
<evidence type="ECO:0000256" key="3">
    <source>
        <dbReference type="ARBA" id="ARBA00022692"/>
    </source>
</evidence>
<dbReference type="InterPro" id="IPR013784">
    <property type="entry name" value="Carb-bd-like_fold"/>
</dbReference>
<dbReference type="InterPro" id="IPR039163">
    <property type="entry name" value="EMC7"/>
</dbReference>
<keyword evidence="4 9" id="KW-0732">Signal</keyword>
<feature type="domain" description="ER membrane protein complex subunit 7 beta-sandwich" evidence="10">
    <location>
        <begin position="47"/>
        <end position="160"/>
    </location>
</feature>
<dbReference type="Proteomes" id="UP001159428">
    <property type="component" value="Unassembled WGS sequence"/>
</dbReference>
<dbReference type="InterPro" id="IPR019008">
    <property type="entry name" value="Beta_sandwich_EMC7"/>
</dbReference>
<evidence type="ECO:0000256" key="7">
    <source>
        <dbReference type="SAM" id="MobiDB-lite"/>
    </source>
</evidence>
<keyword evidence="5 8" id="KW-1133">Transmembrane helix</keyword>
<evidence type="ECO:0000259" key="10">
    <source>
        <dbReference type="Pfam" id="PF09430"/>
    </source>
</evidence>
<dbReference type="GO" id="GO:0030246">
    <property type="term" value="F:carbohydrate binding"/>
    <property type="evidence" value="ECO:0007669"/>
    <property type="project" value="InterPro"/>
</dbReference>
<dbReference type="Pfam" id="PF09430">
    <property type="entry name" value="EMC7_beta-sandw"/>
    <property type="match status" value="1"/>
</dbReference>
<evidence type="ECO:0000256" key="1">
    <source>
        <dbReference type="ARBA" id="ARBA00004167"/>
    </source>
</evidence>
<keyword evidence="6 8" id="KW-0472">Membrane</keyword>
<evidence type="ECO:0000256" key="9">
    <source>
        <dbReference type="SAM" id="SignalP"/>
    </source>
</evidence>
<evidence type="ECO:0000313" key="12">
    <source>
        <dbReference type="Proteomes" id="UP001159428"/>
    </source>
</evidence>
<keyword evidence="3 8" id="KW-0812">Transmembrane</keyword>
<comment type="caution">
    <text evidence="11">The sequence shown here is derived from an EMBL/GenBank/DDBJ whole genome shotgun (WGS) entry which is preliminary data.</text>
</comment>
<feature type="region of interest" description="Disordered" evidence="7">
    <location>
        <begin position="211"/>
        <end position="235"/>
    </location>
</feature>
<feature type="signal peptide" evidence="9">
    <location>
        <begin position="1"/>
        <end position="24"/>
    </location>
</feature>
<gene>
    <name evidence="11" type="ORF">PMEA_00033545</name>
</gene>
<comment type="subcellular location">
    <subcellularLocation>
        <location evidence="1">Membrane</location>
        <topology evidence="1">Single-pass membrane protein</topology>
    </subcellularLocation>
</comment>